<dbReference type="Pfam" id="PF00561">
    <property type="entry name" value="Abhydrolase_1"/>
    <property type="match status" value="1"/>
</dbReference>
<dbReference type="InterPro" id="IPR000073">
    <property type="entry name" value="AB_hydrolase_1"/>
</dbReference>
<feature type="domain" description="AB hydrolase-1" evidence="2">
    <location>
        <begin position="29"/>
        <end position="316"/>
    </location>
</feature>
<dbReference type="PRINTS" id="PR00111">
    <property type="entry name" value="ABHYDROLASE"/>
</dbReference>
<dbReference type="AlphaFoldDB" id="A0AAN7VWI3"/>
<evidence type="ECO:0000313" key="3">
    <source>
        <dbReference type="EMBL" id="KAK5706693.1"/>
    </source>
</evidence>
<organism evidence="3 4">
    <name type="scientific">Elasticomyces elasticus</name>
    <dbReference type="NCBI Taxonomy" id="574655"/>
    <lineage>
        <taxon>Eukaryota</taxon>
        <taxon>Fungi</taxon>
        <taxon>Dikarya</taxon>
        <taxon>Ascomycota</taxon>
        <taxon>Pezizomycotina</taxon>
        <taxon>Dothideomycetes</taxon>
        <taxon>Dothideomycetidae</taxon>
        <taxon>Mycosphaerellales</taxon>
        <taxon>Teratosphaeriaceae</taxon>
        <taxon>Elasticomyces</taxon>
    </lineage>
</organism>
<sequence>MEGLEQKQLKTSANVTYFYHFSPASNGKPTLLLLHGCPDTSLLWSDLVTSHLLPAGYGVLAPDLIGYGRSEKPEALEHYVLTTICRDLAAMLDHELLKQVIVVGHDFGAALASRMCHVQTSYVAGLITLGTAYIPPSPYPFDFEQIRAMQEQYLGYCSMWYFGLFTSEEGGKVLDAHVEQMFTALHGGGQRMKKILCVEGGIEKWLDGDAKKDVEVLPYAREPAFRQKWVGRLKRDGFTAPLKWYKAITRDMDLDAQKQALESGAGVLKMPYLFVAALQDPLAPTGAVQGPIAQGMLPDVSIKEVEAGHWCMFEKPQKTLSNSAAPQSGDVNTLVLVVEDLVHSLVAGRNGFVHIIQRLQRGITVEQHPSLEPPRSRLLGLIADKFAAGHCKDVVQFLECALLCLRNLSRLLDEVREHIHDSGAYEEEYHEEGHNVEPSIESERAHFSEYSEDRWKRDRQHRGPESTPKSVMAAETEGRQDLQACGYCPSHADFSL</sequence>
<name>A0AAN7VWI3_9PEZI</name>
<evidence type="ECO:0000256" key="1">
    <source>
        <dbReference type="SAM" id="MobiDB-lite"/>
    </source>
</evidence>
<dbReference type="InterPro" id="IPR029058">
    <property type="entry name" value="AB_hydrolase_fold"/>
</dbReference>
<evidence type="ECO:0000259" key="2">
    <source>
        <dbReference type="Pfam" id="PF00561"/>
    </source>
</evidence>
<comment type="caution">
    <text evidence="3">The sequence shown here is derived from an EMBL/GenBank/DDBJ whole genome shotgun (WGS) entry which is preliminary data.</text>
</comment>
<gene>
    <name evidence="3" type="ORF">LTR97_001683</name>
</gene>
<protein>
    <recommendedName>
        <fullName evidence="2">AB hydrolase-1 domain-containing protein</fullName>
    </recommendedName>
</protein>
<dbReference type="SUPFAM" id="SSF53474">
    <property type="entry name" value="alpha/beta-Hydrolases"/>
    <property type="match status" value="1"/>
</dbReference>
<accession>A0AAN7VWI3</accession>
<dbReference type="Proteomes" id="UP001310594">
    <property type="component" value="Unassembled WGS sequence"/>
</dbReference>
<dbReference type="Gene3D" id="3.40.50.1820">
    <property type="entry name" value="alpha/beta hydrolase"/>
    <property type="match status" value="1"/>
</dbReference>
<evidence type="ECO:0000313" key="4">
    <source>
        <dbReference type="Proteomes" id="UP001310594"/>
    </source>
</evidence>
<proteinExistence type="predicted"/>
<feature type="compositionally biased region" description="Basic and acidic residues" evidence="1">
    <location>
        <begin position="451"/>
        <end position="464"/>
    </location>
</feature>
<feature type="region of interest" description="Disordered" evidence="1">
    <location>
        <begin position="451"/>
        <end position="476"/>
    </location>
</feature>
<reference evidence="3" key="1">
    <citation type="submission" date="2023-08" db="EMBL/GenBank/DDBJ databases">
        <title>Black Yeasts Isolated from many extreme environments.</title>
        <authorList>
            <person name="Coleine C."/>
            <person name="Stajich J.E."/>
            <person name="Selbmann L."/>
        </authorList>
    </citation>
    <scope>NUCLEOTIDE SEQUENCE</scope>
    <source>
        <strain evidence="3">CCFEE 5810</strain>
    </source>
</reference>
<dbReference type="PANTHER" id="PTHR43329">
    <property type="entry name" value="EPOXIDE HYDROLASE"/>
    <property type="match status" value="1"/>
</dbReference>
<dbReference type="EMBL" id="JAVRQU010000002">
    <property type="protein sequence ID" value="KAK5706693.1"/>
    <property type="molecule type" value="Genomic_DNA"/>
</dbReference>